<dbReference type="EMBL" id="VXBN01027273">
    <property type="protein sequence ID" value="NWR13128.1"/>
    <property type="molecule type" value="Genomic_DNA"/>
</dbReference>
<comment type="caution">
    <text evidence="5">The sequence shown here is derived from an EMBL/GenBank/DDBJ whole genome shotgun (WGS) entry which is preliminary data.</text>
</comment>
<name>A0A7K4UIJ1_9SYLV</name>
<accession>A0A7K4UIJ1</accession>
<dbReference type="EMBL" id="VXBN01014125">
    <property type="protein sequence ID" value="NWR10099.1"/>
    <property type="molecule type" value="Genomic_DNA"/>
</dbReference>
<dbReference type="PANTHER" id="PTHR14224">
    <property type="entry name" value="SIMILAR TO PREFERENTIALLY EXPRESSED ANTIGEN IN MELANOMA-LIKE 3"/>
    <property type="match status" value="1"/>
</dbReference>
<dbReference type="PANTHER" id="PTHR14224:SF9">
    <property type="entry name" value="LEUCINE-RICH REPEAT-CONTAINING PROTEIN 14"/>
    <property type="match status" value="1"/>
</dbReference>
<dbReference type="AlphaFoldDB" id="A0A7K4UIJ1"/>
<feature type="non-terminal residue" evidence="5">
    <location>
        <position position="55"/>
    </location>
</feature>
<proteinExistence type="predicted"/>
<evidence type="ECO:0000256" key="4">
    <source>
        <dbReference type="ARBA" id="ARBA00022737"/>
    </source>
</evidence>
<evidence type="ECO:0000313" key="5">
    <source>
        <dbReference type="EMBL" id="NWR10099.1"/>
    </source>
</evidence>
<evidence type="ECO:0000256" key="2">
    <source>
        <dbReference type="ARBA" id="ARBA00022490"/>
    </source>
</evidence>
<comment type="subcellular location">
    <subcellularLocation>
        <location evidence="1">Cytoplasm</location>
    </subcellularLocation>
</comment>
<gene>
    <name evidence="5" type="primary">Lrrc14_0</name>
    <name evidence="6" type="synonym">Lrrc14_3</name>
    <name evidence="6" type="ORF">SINWEB_R15535</name>
    <name evidence="5" type="ORF">SINWEB_R16107</name>
</gene>
<feature type="non-terminal residue" evidence="5">
    <location>
        <position position="1"/>
    </location>
</feature>
<evidence type="ECO:0000256" key="1">
    <source>
        <dbReference type="ARBA" id="ARBA00004496"/>
    </source>
</evidence>
<sequence>MADSHLDALLPTLRRCSRLRFLGLYGNSLSTAALKDLLRKTLELPDLRLVVYPFP</sequence>
<keyword evidence="7" id="KW-1185">Reference proteome</keyword>
<protein>
    <submittedName>
        <fullName evidence="5">LRC14 protein</fullName>
    </submittedName>
</protein>
<reference evidence="5 7" key="1">
    <citation type="submission" date="2019-09" db="EMBL/GenBank/DDBJ databases">
        <title>Bird 10,000 Genomes (B10K) Project - Family phase.</title>
        <authorList>
            <person name="Zhang G."/>
        </authorList>
    </citation>
    <scope>NUCLEOTIDE SEQUENCE [LARGE SCALE GENOMIC DNA]</scope>
    <source>
        <strain evidence="5">B10K-DU-002-08</strain>
        <tissue evidence="5">Muscle</tissue>
    </source>
</reference>
<keyword evidence="3" id="KW-0433">Leucine-rich repeat</keyword>
<evidence type="ECO:0000313" key="6">
    <source>
        <dbReference type="EMBL" id="NWR13128.1"/>
    </source>
</evidence>
<dbReference type="GO" id="GO:0005737">
    <property type="term" value="C:cytoplasm"/>
    <property type="evidence" value="ECO:0007669"/>
    <property type="project" value="UniProtKB-SubCell"/>
</dbReference>
<dbReference type="Proteomes" id="UP000580691">
    <property type="component" value="Unassembled WGS sequence"/>
</dbReference>
<keyword evidence="4" id="KW-0677">Repeat</keyword>
<evidence type="ECO:0000313" key="7">
    <source>
        <dbReference type="Proteomes" id="UP000580691"/>
    </source>
</evidence>
<evidence type="ECO:0000256" key="3">
    <source>
        <dbReference type="ARBA" id="ARBA00022614"/>
    </source>
</evidence>
<dbReference type="OrthoDB" id="6479713at2759"/>
<organism evidence="5 7">
    <name type="scientific">Sinosuthora webbiana</name>
    <dbReference type="NCBI Taxonomy" id="337173"/>
    <lineage>
        <taxon>Eukaryota</taxon>
        <taxon>Metazoa</taxon>
        <taxon>Chordata</taxon>
        <taxon>Craniata</taxon>
        <taxon>Vertebrata</taxon>
        <taxon>Euteleostomi</taxon>
        <taxon>Archelosauria</taxon>
        <taxon>Archosauria</taxon>
        <taxon>Dinosauria</taxon>
        <taxon>Saurischia</taxon>
        <taxon>Theropoda</taxon>
        <taxon>Coelurosauria</taxon>
        <taxon>Aves</taxon>
        <taxon>Neognathae</taxon>
        <taxon>Neoaves</taxon>
        <taxon>Telluraves</taxon>
        <taxon>Australaves</taxon>
        <taxon>Passeriformes</taxon>
        <taxon>Sylvioidea</taxon>
        <taxon>Sylviidae</taxon>
        <taxon>Sinosuthora</taxon>
    </lineage>
</organism>
<dbReference type="InterPro" id="IPR050694">
    <property type="entry name" value="LRRC14/PRAME"/>
</dbReference>
<keyword evidence="2" id="KW-0963">Cytoplasm</keyword>